<gene>
    <name evidence="2" type="ORF">FBF83_05750</name>
</gene>
<feature type="transmembrane region" description="Helical" evidence="1">
    <location>
        <begin position="233"/>
        <end position="250"/>
    </location>
</feature>
<dbReference type="EMBL" id="SWFM01000001">
    <property type="protein sequence ID" value="TKD72293.1"/>
    <property type="molecule type" value="Genomic_DNA"/>
</dbReference>
<keyword evidence="1" id="KW-1133">Transmembrane helix</keyword>
<evidence type="ECO:0000313" key="2">
    <source>
        <dbReference type="EMBL" id="TKD72293.1"/>
    </source>
</evidence>
<dbReference type="Proteomes" id="UP000310541">
    <property type="component" value="Unassembled WGS sequence"/>
</dbReference>
<reference evidence="2 3" key="1">
    <citation type="submission" date="2019-04" db="EMBL/GenBank/DDBJ databases">
        <title>Genome sequence of Bacillus hwajinpoensis strain Y2.</title>
        <authorList>
            <person name="Fair J.L."/>
            <person name="Maclea K.S."/>
        </authorList>
    </citation>
    <scope>NUCLEOTIDE SEQUENCE [LARGE SCALE GENOMIC DNA]</scope>
    <source>
        <strain evidence="2 3">Y2</strain>
    </source>
</reference>
<keyword evidence="1" id="KW-0812">Transmembrane</keyword>
<dbReference type="AlphaFoldDB" id="A0A4U1MM14"/>
<keyword evidence="1" id="KW-0472">Membrane</keyword>
<feature type="transmembrane region" description="Helical" evidence="1">
    <location>
        <begin position="351"/>
        <end position="369"/>
    </location>
</feature>
<evidence type="ECO:0000256" key="1">
    <source>
        <dbReference type="SAM" id="Phobius"/>
    </source>
</evidence>
<dbReference type="InterPro" id="IPR007820">
    <property type="entry name" value="AbrB_fam"/>
</dbReference>
<dbReference type="PANTHER" id="PTHR38457:SF1">
    <property type="entry name" value="REGULATOR ABRB-RELATED"/>
    <property type="match status" value="1"/>
</dbReference>
<feature type="transmembrane region" description="Helical" evidence="1">
    <location>
        <begin position="75"/>
        <end position="96"/>
    </location>
</feature>
<organism evidence="2 3">
    <name type="scientific">Guptibacillus hwajinpoensis</name>
    <dbReference type="NCBI Taxonomy" id="208199"/>
    <lineage>
        <taxon>Bacteria</taxon>
        <taxon>Bacillati</taxon>
        <taxon>Bacillota</taxon>
        <taxon>Bacilli</taxon>
        <taxon>Bacillales</taxon>
        <taxon>Guptibacillaceae</taxon>
        <taxon>Guptibacillus</taxon>
    </lineage>
</organism>
<evidence type="ECO:0000313" key="3">
    <source>
        <dbReference type="Proteomes" id="UP000310541"/>
    </source>
</evidence>
<proteinExistence type="predicted"/>
<feature type="transmembrane region" description="Helical" evidence="1">
    <location>
        <begin position="163"/>
        <end position="188"/>
    </location>
</feature>
<name>A0A4U1MM14_9BACL</name>
<accession>A0A4U1MM14</accession>
<feature type="transmembrane region" description="Helical" evidence="1">
    <location>
        <begin position="208"/>
        <end position="226"/>
    </location>
</feature>
<feature type="transmembrane region" description="Helical" evidence="1">
    <location>
        <begin position="256"/>
        <end position="276"/>
    </location>
</feature>
<dbReference type="Pfam" id="PF05145">
    <property type="entry name" value="AbrB"/>
    <property type="match status" value="1"/>
</dbReference>
<feature type="transmembrane region" description="Helical" evidence="1">
    <location>
        <begin position="103"/>
        <end position="121"/>
    </location>
</feature>
<sequence length="380" mass="41034">MLNLLEYGACCCTCDKTAYTNKGAVHMIKVILLLIAFGTGFLFDLMGIPAGWLLGAMIVGVFYRLMINDITYPNLLFDLSLAVIGVSIGISIKISMFKEVASYLLPLAVSMIILLVASWILGKILGRYSNLDAKTALFCCLPAGASVMMALSREYKADLGIVAAFQTVRIMMLVATIPIVAGLMTSFLSTKEVESSGLGKVAQDTLPLPLAILCYLLLIGITLVIAKKWRIPIAPFLYSILLAFLFHAFVQPLPSMPNLGVGIGMAMLGVMIGVRFDRRSLSDIKNIGWTSVGILLAFFFLTFVVTFVFYLMTPVDFITSLLAIVPAGAPQMASVAASLELDGSVVAAMQVIRLLVLILIIPALVPFLVSKEGNESENRI</sequence>
<dbReference type="InterPro" id="IPR017516">
    <property type="entry name" value="AbrB_dup"/>
</dbReference>
<dbReference type="GO" id="GO:0016020">
    <property type="term" value="C:membrane"/>
    <property type="evidence" value="ECO:0007669"/>
    <property type="project" value="InterPro"/>
</dbReference>
<dbReference type="NCBIfam" id="TIGR03082">
    <property type="entry name" value="Gneg_AbrB_dup"/>
    <property type="match status" value="2"/>
</dbReference>
<protein>
    <submittedName>
        <fullName evidence="2">AbrB family transcriptional regulator</fullName>
    </submittedName>
</protein>
<feature type="transmembrane region" description="Helical" evidence="1">
    <location>
        <begin position="288"/>
        <end position="311"/>
    </location>
</feature>
<feature type="transmembrane region" description="Helical" evidence="1">
    <location>
        <begin position="30"/>
        <end position="63"/>
    </location>
</feature>
<comment type="caution">
    <text evidence="2">The sequence shown here is derived from an EMBL/GenBank/DDBJ whole genome shotgun (WGS) entry which is preliminary data.</text>
</comment>
<dbReference type="PANTHER" id="PTHR38457">
    <property type="entry name" value="REGULATOR ABRB-RELATED"/>
    <property type="match status" value="1"/>
</dbReference>
<dbReference type="PIRSF" id="PIRSF038991">
    <property type="entry name" value="Protein_AbrB"/>
    <property type="match status" value="1"/>
</dbReference>
<dbReference type="GO" id="GO:0010468">
    <property type="term" value="P:regulation of gene expression"/>
    <property type="evidence" value="ECO:0007669"/>
    <property type="project" value="InterPro"/>
</dbReference>